<proteinExistence type="inferred from homology"/>
<sequence>MGPTSPKRPLSPKGSADQLPSAKRVNHSNSPTPNASTTSTAISSTTADGGGGPKKKSKQQQVMAKTTGVMDYLQKSLSRPELLGLYKDPDRGRFVCRSVLQQVPELSQQIVVRLSCTGGVFPLAMIYSWFRSNTTPSLSPTEAAASHGRMIKLLEHLYQWAIIVDKPSSSTKKQDPNTTAGDNTTASANLVQLTPEFYQGFKNSLHSLDSSPWNPLTEKEMELIEEDAIKTSGKSNIKFPRMSNEDLERYTQAQWDAVLHYLVGTGNYADPHPAVAHFLLQTNLMQPDPDFKGKNTDDAPLVITQKGYDFMLQDNAQQVWHFIVQYMASMEENLSNDPAKAQLLKREALLVLICLSFARFGECYSGAGLTKEGRTIIKDLSLFGLLYTKKVGKTFIFYPTRIAMQLVGSEGTSNKAGGGGGMWSWSSKALENALAHPRPHDSSHLAIIVQTNFQLCAYTTSELHVSMLGLFCDVHTIRRLPNVIFMTISRDSIKGAFNLGIQAQQILRFLEKHAHPKLRESGTDPLPANVVDQIFLWDRERHRIRWNQVFNHQPIMPGEFQAVQKYAMELGAHGWSSEARNMIMIKYSFVDRIQNFVQKWRAKQASG</sequence>
<keyword evidence="7 8" id="KW-0539">Nucleus</keyword>
<feature type="domain" description="Transcription factor Tfb2 C-terminal" evidence="10">
    <location>
        <begin position="532"/>
        <end position="598"/>
    </location>
</feature>
<dbReference type="InterPro" id="IPR004598">
    <property type="entry name" value="TFIIH_p52/Tfb2"/>
</dbReference>
<evidence type="ECO:0000256" key="5">
    <source>
        <dbReference type="ARBA" id="ARBA00023163"/>
    </source>
</evidence>
<evidence type="ECO:0000256" key="4">
    <source>
        <dbReference type="ARBA" id="ARBA00023015"/>
    </source>
</evidence>
<evidence type="ECO:0000256" key="2">
    <source>
        <dbReference type="ARBA" id="ARBA00007132"/>
    </source>
</evidence>
<evidence type="ECO:0000313" key="11">
    <source>
        <dbReference type="EMBL" id="KAG7369725.1"/>
    </source>
</evidence>
<reference evidence="11" key="1">
    <citation type="journal article" date="2021" name="Sci. Rep.">
        <title>Diploid genomic architecture of Nitzschia inconspicua, an elite biomass production diatom.</title>
        <authorList>
            <person name="Oliver A."/>
            <person name="Podell S."/>
            <person name="Pinowska A."/>
            <person name="Traller J.C."/>
            <person name="Smith S.R."/>
            <person name="McClure R."/>
            <person name="Beliaev A."/>
            <person name="Bohutskyi P."/>
            <person name="Hill E.A."/>
            <person name="Rabines A."/>
            <person name="Zheng H."/>
            <person name="Allen L.Z."/>
            <person name="Kuo A."/>
            <person name="Grigoriev I.V."/>
            <person name="Allen A.E."/>
            <person name="Hazlebeck D."/>
            <person name="Allen E.E."/>
        </authorList>
    </citation>
    <scope>NUCLEOTIDE SEQUENCE</scope>
    <source>
        <strain evidence="11">Hildebrandi</strain>
    </source>
</reference>
<dbReference type="GO" id="GO:0000439">
    <property type="term" value="C:transcription factor TFIIH core complex"/>
    <property type="evidence" value="ECO:0007669"/>
    <property type="project" value="InterPro"/>
</dbReference>
<protein>
    <recommendedName>
        <fullName evidence="8">General transcription factor IIH subunit 4</fullName>
    </recommendedName>
</protein>
<feature type="compositionally biased region" description="Low complexity" evidence="9">
    <location>
        <begin position="28"/>
        <end position="47"/>
    </location>
</feature>
<dbReference type="PANTHER" id="PTHR13152">
    <property type="entry name" value="TFIIH, POLYPEPTIDE 4"/>
    <property type="match status" value="1"/>
</dbReference>
<dbReference type="AlphaFoldDB" id="A0A9K3LWF4"/>
<evidence type="ECO:0000256" key="1">
    <source>
        <dbReference type="ARBA" id="ARBA00004123"/>
    </source>
</evidence>
<reference evidence="11" key="2">
    <citation type="submission" date="2021-04" db="EMBL/GenBank/DDBJ databases">
        <authorList>
            <person name="Podell S."/>
        </authorList>
    </citation>
    <scope>NUCLEOTIDE SEQUENCE</scope>
    <source>
        <strain evidence="11">Hildebrandi</strain>
    </source>
</reference>
<dbReference type="OrthoDB" id="364513at2759"/>
<keyword evidence="4 8" id="KW-0805">Transcription regulation</keyword>
<evidence type="ECO:0000256" key="9">
    <source>
        <dbReference type="SAM" id="MobiDB-lite"/>
    </source>
</evidence>
<comment type="caution">
    <text evidence="11">The sequence shown here is derived from an EMBL/GenBank/DDBJ whole genome shotgun (WGS) entry which is preliminary data.</text>
</comment>
<evidence type="ECO:0000259" key="10">
    <source>
        <dbReference type="Pfam" id="PF18307"/>
    </source>
</evidence>
<dbReference type="InterPro" id="IPR040662">
    <property type="entry name" value="Tfb2_C"/>
</dbReference>
<dbReference type="GO" id="GO:0003690">
    <property type="term" value="F:double-stranded DNA binding"/>
    <property type="evidence" value="ECO:0007669"/>
    <property type="project" value="TreeGrafter"/>
</dbReference>
<keyword evidence="6 8" id="KW-0234">DNA repair</keyword>
<evidence type="ECO:0000256" key="8">
    <source>
        <dbReference type="RuleBase" id="RU364024"/>
    </source>
</evidence>
<feature type="region of interest" description="Disordered" evidence="9">
    <location>
        <begin position="1"/>
        <end position="60"/>
    </location>
</feature>
<evidence type="ECO:0000256" key="6">
    <source>
        <dbReference type="ARBA" id="ARBA00023204"/>
    </source>
</evidence>
<name>A0A9K3LWF4_9STRA</name>
<evidence type="ECO:0000256" key="7">
    <source>
        <dbReference type="ARBA" id="ARBA00023242"/>
    </source>
</evidence>
<dbReference type="EMBL" id="JAGRRH010000005">
    <property type="protein sequence ID" value="KAG7369725.1"/>
    <property type="molecule type" value="Genomic_DNA"/>
</dbReference>
<dbReference type="GO" id="GO:0006289">
    <property type="term" value="P:nucleotide-excision repair"/>
    <property type="evidence" value="ECO:0007669"/>
    <property type="project" value="InterPro"/>
</dbReference>
<gene>
    <name evidence="11" type="ORF">IV203_027471</name>
</gene>
<accession>A0A9K3LWF4</accession>
<dbReference type="GO" id="GO:0005675">
    <property type="term" value="C:transcription factor TFIIH holo complex"/>
    <property type="evidence" value="ECO:0007669"/>
    <property type="project" value="TreeGrafter"/>
</dbReference>
<dbReference type="Pfam" id="PF03849">
    <property type="entry name" value="Tfb2"/>
    <property type="match status" value="1"/>
</dbReference>
<evidence type="ECO:0000313" key="12">
    <source>
        <dbReference type="Proteomes" id="UP000693970"/>
    </source>
</evidence>
<organism evidence="11 12">
    <name type="scientific">Nitzschia inconspicua</name>
    <dbReference type="NCBI Taxonomy" id="303405"/>
    <lineage>
        <taxon>Eukaryota</taxon>
        <taxon>Sar</taxon>
        <taxon>Stramenopiles</taxon>
        <taxon>Ochrophyta</taxon>
        <taxon>Bacillariophyta</taxon>
        <taxon>Bacillariophyceae</taxon>
        <taxon>Bacillariophycidae</taxon>
        <taxon>Bacillariales</taxon>
        <taxon>Bacillariaceae</taxon>
        <taxon>Nitzschia</taxon>
    </lineage>
</organism>
<keyword evidence="5 8" id="KW-0804">Transcription</keyword>
<evidence type="ECO:0000256" key="3">
    <source>
        <dbReference type="ARBA" id="ARBA00022763"/>
    </source>
</evidence>
<comment type="subcellular location">
    <subcellularLocation>
        <location evidence="1 8">Nucleus</location>
    </subcellularLocation>
</comment>
<dbReference type="Proteomes" id="UP000693970">
    <property type="component" value="Unassembled WGS sequence"/>
</dbReference>
<comment type="function">
    <text evidence="8">Component of the general transcription and DNA repair factor IIH (TFIIH) core complex which is involved in general and transcription-coupled nucleotide excision repair (NER) of damaged DNA.</text>
</comment>
<comment type="similarity">
    <text evidence="2 8">Belongs to the TFB2 family.</text>
</comment>
<keyword evidence="3 8" id="KW-0227">DNA damage</keyword>
<dbReference type="GO" id="GO:0001671">
    <property type="term" value="F:ATPase activator activity"/>
    <property type="evidence" value="ECO:0007669"/>
    <property type="project" value="InterPro"/>
</dbReference>
<dbReference type="PANTHER" id="PTHR13152:SF0">
    <property type="entry name" value="GENERAL TRANSCRIPTION FACTOR IIH SUBUNIT 4"/>
    <property type="match status" value="1"/>
</dbReference>
<keyword evidence="12" id="KW-1185">Reference proteome</keyword>
<dbReference type="Pfam" id="PF18307">
    <property type="entry name" value="Tfb2_C"/>
    <property type="match status" value="1"/>
</dbReference>